<dbReference type="SUPFAM" id="SSF57701">
    <property type="entry name" value="Zn2/Cys6 DNA-binding domain"/>
    <property type="match status" value="1"/>
</dbReference>
<name>A0ABY6U6D5_BIOOC</name>
<dbReference type="CDD" id="cd12148">
    <property type="entry name" value="fungal_TF_MHR"/>
    <property type="match status" value="1"/>
</dbReference>
<keyword evidence="2" id="KW-0479">Metal-binding</keyword>
<dbReference type="PANTHER" id="PTHR46910">
    <property type="entry name" value="TRANSCRIPTION FACTOR PDR1"/>
    <property type="match status" value="1"/>
</dbReference>
<keyword evidence="8" id="KW-1185">Reference proteome</keyword>
<gene>
    <name evidence="7" type="ORF">CLO192961_LOCUS192597</name>
</gene>
<reference evidence="7 8" key="1">
    <citation type="submission" date="2019-06" db="EMBL/GenBank/DDBJ databases">
        <authorList>
            <person name="Broberg M."/>
        </authorList>
    </citation>
    <scope>NUCLEOTIDE SEQUENCE [LARGE SCALE GENOMIC DNA]</scope>
</reference>
<keyword evidence="4" id="KW-0539">Nucleus</keyword>
<dbReference type="Gene3D" id="4.10.240.10">
    <property type="entry name" value="Zn(2)-C6 fungal-type DNA-binding domain"/>
    <property type="match status" value="1"/>
</dbReference>
<dbReference type="InterPro" id="IPR007219">
    <property type="entry name" value="XnlR_reg_dom"/>
</dbReference>
<dbReference type="SMART" id="SM00066">
    <property type="entry name" value="GAL4"/>
    <property type="match status" value="1"/>
</dbReference>
<protein>
    <recommendedName>
        <fullName evidence="6">Zn(2)-C6 fungal-type domain-containing protein</fullName>
    </recommendedName>
</protein>
<dbReference type="Pfam" id="PF04082">
    <property type="entry name" value="Fungal_trans"/>
    <property type="match status" value="1"/>
</dbReference>
<dbReference type="InterPro" id="IPR050987">
    <property type="entry name" value="AtrR-like"/>
</dbReference>
<dbReference type="InterPro" id="IPR036864">
    <property type="entry name" value="Zn2-C6_fun-type_DNA-bd_sf"/>
</dbReference>
<evidence type="ECO:0000259" key="6">
    <source>
        <dbReference type="PROSITE" id="PS50048"/>
    </source>
</evidence>
<comment type="subcellular location">
    <subcellularLocation>
        <location evidence="1">Nucleus</location>
    </subcellularLocation>
</comment>
<dbReference type="PROSITE" id="PS00463">
    <property type="entry name" value="ZN2_CY6_FUNGAL_1"/>
    <property type="match status" value="1"/>
</dbReference>
<comment type="caution">
    <text evidence="7">The sequence shown here is derived from an EMBL/GenBank/DDBJ whole genome shotgun (WGS) entry which is preliminary data.</text>
</comment>
<dbReference type="EMBL" id="CABFNS010000753">
    <property type="protein sequence ID" value="VUC26540.1"/>
    <property type="molecule type" value="Genomic_DNA"/>
</dbReference>
<feature type="region of interest" description="Disordered" evidence="5">
    <location>
        <begin position="46"/>
        <end position="99"/>
    </location>
</feature>
<keyword evidence="3" id="KW-0238">DNA-binding</keyword>
<proteinExistence type="predicted"/>
<sequence length="352" mass="38932">MQNRNPKACEPCRRRKIRCDGKTPCAQCRDEPASCSYRTKIRTRASLRPFAASARSDSHRTSPVAPTSQPRIPRRDLDPVQERGTSQSPYEAPATRTSIQEPTPRLYESVAVAHLAPQLTDSSQLFYGPSSSFAFIQQVYRLIRAKVPLTASSDNGQEGNRSALDLFKQRNVFFGVPWRSDPLASSLYGSQGISALAAKQLAGSLLAVFQAGSYPFFPFSTPSSLENLLDSAYDDWTAITSLKKSYLLLMLAIGALQTTDHAELADRIFIEAKREAVLYEDAVNIPAIQLSLLMADYQINMGRPNSAYLHVGNACRKGMALGLAHITGGYTQAQTQERSATLWSLYYHETRI</sequence>
<feature type="domain" description="Zn(2)-C6 fungal-type" evidence="6">
    <location>
        <begin position="8"/>
        <end position="37"/>
    </location>
</feature>
<evidence type="ECO:0000256" key="1">
    <source>
        <dbReference type="ARBA" id="ARBA00004123"/>
    </source>
</evidence>
<accession>A0ABY6U6D5</accession>
<evidence type="ECO:0000313" key="7">
    <source>
        <dbReference type="EMBL" id="VUC26540.1"/>
    </source>
</evidence>
<evidence type="ECO:0000313" key="8">
    <source>
        <dbReference type="Proteomes" id="UP000766486"/>
    </source>
</evidence>
<evidence type="ECO:0000256" key="5">
    <source>
        <dbReference type="SAM" id="MobiDB-lite"/>
    </source>
</evidence>
<dbReference type="PROSITE" id="PS50048">
    <property type="entry name" value="ZN2_CY6_FUNGAL_2"/>
    <property type="match status" value="1"/>
</dbReference>
<dbReference type="CDD" id="cd00067">
    <property type="entry name" value="GAL4"/>
    <property type="match status" value="1"/>
</dbReference>
<dbReference type="Pfam" id="PF00172">
    <property type="entry name" value="Zn_clus"/>
    <property type="match status" value="1"/>
</dbReference>
<evidence type="ECO:0000256" key="3">
    <source>
        <dbReference type="ARBA" id="ARBA00023125"/>
    </source>
</evidence>
<feature type="compositionally biased region" description="Polar residues" evidence="5">
    <location>
        <begin position="83"/>
        <end position="99"/>
    </location>
</feature>
<organism evidence="7 8">
    <name type="scientific">Bionectria ochroleuca</name>
    <name type="common">Gliocladium roseum</name>
    <dbReference type="NCBI Taxonomy" id="29856"/>
    <lineage>
        <taxon>Eukaryota</taxon>
        <taxon>Fungi</taxon>
        <taxon>Dikarya</taxon>
        <taxon>Ascomycota</taxon>
        <taxon>Pezizomycotina</taxon>
        <taxon>Sordariomycetes</taxon>
        <taxon>Hypocreomycetidae</taxon>
        <taxon>Hypocreales</taxon>
        <taxon>Bionectriaceae</taxon>
        <taxon>Clonostachys</taxon>
    </lineage>
</organism>
<evidence type="ECO:0000256" key="2">
    <source>
        <dbReference type="ARBA" id="ARBA00022723"/>
    </source>
</evidence>
<dbReference type="InterPro" id="IPR001138">
    <property type="entry name" value="Zn2Cys6_DnaBD"/>
</dbReference>
<dbReference type="Proteomes" id="UP000766486">
    <property type="component" value="Unassembled WGS sequence"/>
</dbReference>
<dbReference type="PANTHER" id="PTHR46910:SF3">
    <property type="entry name" value="HALOTOLERANCE PROTEIN 9-RELATED"/>
    <property type="match status" value="1"/>
</dbReference>
<evidence type="ECO:0000256" key="4">
    <source>
        <dbReference type="ARBA" id="ARBA00023242"/>
    </source>
</evidence>